<dbReference type="PANTHER" id="PTHR10625">
    <property type="entry name" value="HISTONE DEACETYLASE HDAC1-RELATED"/>
    <property type="match status" value="1"/>
</dbReference>
<comment type="similarity">
    <text evidence="6">Belongs to the histone deacetylase family. HD Type 1 subfamily.</text>
</comment>
<dbReference type="Gene3D" id="3.40.800.20">
    <property type="entry name" value="Histone deacetylase domain"/>
    <property type="match status" value="1"/>
</dbReference>
<evidence type="ECO:0000259" key="10">
    <source>
        <dbReference type="Pfam" id="PF00850"/>
    </source>
</evidence>
<dbReference type="GO" id="GO:0141221">
    <property type="term" value="F:histone deacetylase activity, hydrolytic mechanism"/>
    <property type="evidence" value="ECO:0007669"/>
    <property type="project" value="UniProtKB-EC"/>
</dbReference>
<keyword evidence="4 6" id="KW-0156">Chromatin regulator</keyword>
<feature type="binding site" evidence="9">
    <location>
        <position position="173"/>
    </location>
    <ligand>
        <name>a divalent metal cation</name>
        <dbReference type="ChEBI" id="CHEBI:60240"/>
    </ligand>
</feature>
<comment type="subcellular location">
    <subcellularLocation>
        <location evidence="6">Nucleus</location>
    </subcellularLocation>
</comment>
<dbReference type="GO" id="GO:0046872">
    <property type="term" value="F:metal ion binding"/>
    <property type="evidence" value="ECO:0007669"/>
    <property type="project" value="UniProtKB-KW"/>
</dbReference>
<reference evidence="11" key="1">
    <citation type="submission" date="2022-11" db="EMBL/GenBank/DDBJ databases">
        <authorList>
            <person name="Kikuchi T."/>
        </authorList>
    </citation>
    <scope>NUCLEOTIDE SEQUENCE</scope>
    <source>
        <strain evidence="11">PS1010</strain>
    </source>
</reference>
<evidence type="ECO:0000256" key="7">
    <source>
        <dbReference type="PIRSR" id="PIRSR037913-1"/>
    </source>
</evidence>
<feature type="binding site" evidence="9">
    <location>
        <position position="259"/>
    </location>
    <ligand>
        <name>a divalent metal cation</name>
        <dbReference type="ChEBI" id="CHEBI:60240"/>
    </ligand>
</feature>
<feature type="binding site" evidence="8">
    <location>
        <position position="144"/>
    </location>
    <ligand>
        <name>substrate</name>
    </ligand>
</feature>
<keyword evidence="2" id="KW-0678">Repressor</keyword>
<evidence type="ECO:0000256" key="5">
    <source>
        <dbReference type="ARBA" id="ARBA00048287"/>
    </source>
</evidence>
<dbReference type="OrthoDB" id="1918432at2759"/>
<dbReference type="EC" id="3.5.1.98" evidence="1 6"/>
<feature type="domain" description="Histone deacetylase" evidence="10">
    <location>
        <begin position="23"/>
        <end position="311"/>
    </location>
</feature>
<dbReference type="Pfam" id="PF00850">
    <property type="entry name" value="Hist_deacetyl"/>
    <property type="match status" value="1"/>
</dbReference>
<organism evidence="11 12">
    <name type="scientific">Caenorhabditis angaria</name>
    <dbReference type="NCBI Taxonomy" id="860376"/>
    <lineage>
        <taxon>Eukaryota</taxon>
        <taxon>Metazoa</taxon>
        <taxon>Ecdysozoa</taxon>
        <taxon>Nematoda</taxon>
        <taxon>Chromadorea</taxon>
        <taxon>Rhabditida</taxon>
        <taxon>Rhabditina</taxon>
        <taxon>Rhabditomorpha</taxon>
        <taxon>Rhabditoidea</taxon>
        <taxon>Rhabditidae</taxon>
        <taxon>Peloderinae</taxon>
        <taxon>Caenorhabditis</taxon>
    </lineage>
</organism>
<dbReference type="InterPro" id="IPR000286">
    <property type="entry name" value="HDACs"/>
</dbReference>
<dbReference type="PRINTS" id="PR01270">
    <property type="entry name" value="HDASUPER"/>
</dbReference>
<dbReference type="GO" id="GO:0016581">
    <property type="term" value="C:NuRD complex"/>
    <property type="evidence" value="ECO:0007669"/>
    <property type="project" value="TreeGrafter"/>
</dbReference>
<dbReference type="InterPro" id="IPR023696">
    <property type="entry name" value="Ureohydrolase_dom_sf"/>
</dbReference>
<dbReference type="InterPro" id="IPR003084">
    <property type="entry name" value="HDAC_I/II"/>
</dbReference>
<dbReference type="Proteomes" id="UP001152747">
    <property type="component" value="Unassembled WGS sequence"/>
</dbReference>
<evidence type="ECO:0000313" key="11">
    <source>
        <dbReference type="EMBL" id="CAI5442426.1"/>
    </source>
</evidence>
<evidence type="ECO:0000313" key="12">
    <source>
        <dbReference type="Proteomes" id="UP001152747"/>
    </source>
</evidence>
<dbReference type="InterPro" id="IPR023801">
    <property type="entry name" value="His_deacetylse_dom"/>
</dbReference>
<dbReference type="FunFam" id="3.40.800.20:FF:000024">
    <property type="entry name" value="Histone deacetylase 3"/>
    <property type="match status" value="1"/>
</dbReference>
<keyword evidence="6" id="KW-0804">Transcription</keyword>
<feature type="binding site" evidence="8">
    <location>
        <position position="94"/>
    </location>
    <ligand>
        <name>substrate</name>
    </ligand>
</feature>
<dbReference type="EMBL" id="CANHGI010000002">
    <property type="protein sequence ID" value="CAI5442426.1"/>
    <property type="molecule type" value="Genomic_DNA"/>
</dbReference>
<evidence type="ECO:0000256" key="1">
    <source>
        <dbReference type="ARBA" id="ARBA00012111"/>
    </source>
</evidence>
<keyword evidence="3 6" id="KW-0378">Hydrolase</keyword>
<keyword evidence="9" id="KW-0479">Metal-binding</keyword>
<comment type="caution">
    <text evidence="11">The sequence shown here is derived from an EMBL/GenBank/DDBJ whole genome shotgun (WGS) entry which is preliminary data.</text>
</comment>
<dbReference type="SUPFAM" id="SSF52768">
    <property type="entry name" value="Arginase/deacetylase"/>
    <property type="match status" value="1"/>
</dbReference>
<dbReference type="GO" id="GO:0031507">
    <property type="term" value="P:heterochromatin formation"/>
    <property type="evidence" value="ECO:0007669"/>
    <property type="project" value="TreeGrafter"/>
</dbReference>
<dbReference type="PIRSF" id="PIRSF037913">
    <property type="entry name" value="His_deacetylse_1"/>
    <property type="match status" value="1"/>
</dbReference>
<keyword evidence="6" id="KW-0805">Transcription regulation</keyword>
<evidence type="ECO:0000256" key="4">
    <source>
        <dbReference type="ARBA" id="ARBA00022853"/>
    </source>
</evidence>
<evidence type="ECO:0000256" key="8">
    <source>
        <dbReference type="PIRSR" id="PIRSR037913-2"/>
    </source>
</evidence>
<dbReference type="AlphaFoldDB" id="A0A9P1ICD0"/>
<dbReference type="InterPro" id="IPR037138">
    <property type="entry name" value="His_deacetylse_dom_sf"/>
</dbReference>
<feature type="binding site" evidence="9">
    <location>
        <position position="171"/>
    </location>
    <ligand>
        <name>a divalent metal cation</name>
        <dbReference type="ChEBI" id="CHEBI:60240"/>
    </ligand>
</feature>
<keyword evidence="6" id="KW-0539">Nucleus</keyword>
<gene>
    <name evidence="11" type="ORF">CAMP_LOCUS5063</name>
</gene>
<evidence type="ECO:0000256" key="3">
    <source>
        <dbReference type="ARBA" id="ARBA00022801"/>
    </source>
</evidence>
<evidence type="ECO:0000256" key="9">
    <source>
        <dbReference type="PIRSR" id="PIRSR037913-3"/>
    </source>
</evidence>
<keyword evidence="12" id="KW-1185">Reference proteome</keyword>
<proteinExistence type="inferred from homology"/>
<feature type="active site" description="Proton acceptor" evidence="7">
    <location>
        <position position="136"/>
    </location>
</feature>
<evidence type="ECO:0000256" key="2">
    <source>
        <dbReference type="ARBA" id="ARBA00022491"/>
    </source>
</evidence>
<comment type="catalytic activity">
    <reaction evidence="5 6">
        <text>N(6)-acetyl-L-lysyl-[histone] + H2O = L-lysyl-[histone] + acetate</text>
        <dbReference type="Rhea" id="RHEA:58196"/>
        <dbReference type="Rhea" id="RHEA-COMP:9845"/>
        <dbReference type="Rhea" id="RHEA-COMP:11338"/>
        <dbReference type="ChEBI" id="CHEBI:15377"/>
        <dbReference type="ChEBI" id="CHEBI:29969"/>
        <dbReference type="ChEBI" id="CHEBI:30089"/>
        <dbReference type="ChEBI" id="CHEBI:61930"/>
        <dbReference type="EC" id="3.5.1.98"/>
    </reaction>
</comment>
<dbReference type="PANTHER" id="PTHR10625:SF27">
    <property type="entry name" value="HISTONE DEACETYLASE 2-RELATED"/>
    <property type="match status" value="1"/>
</dbReference>
<name>A0A9P1ICD0_9PELO</name>
<accession>A0A9P1ICD0</accession>
<feature type="binding site" evidence="8">
    <location>
        <position position="298"/>
    </location>
    <ligand>
        <name>substrate</name>
    </ligand>
</feature>
<dbReference type="PRINTS" id="PR01271">
    <property type="entry name" value="HISDACETLASE"/>
</dbReference>
<protein>
    <recommendedName>
        <fullName evidence="1 6">Histone deacetylase</fullName>
        <ecNumber evidence="1 6">3.5.1.98</ecNumber>
    </recommendedName>
</protein>
<sequence length="497" mass="56529">MTKKDVVYYYHKDVGNYHYGRHHPMKPQRLQACNDLIVAYGLHKKLKVVESPRLNVSDLVTFHSREYIDFLRKASPKCASELESSFSSFNIGEDCPIFSGMFDYCSLYAGGSVEGARRLNHKLNDIVINWPGGLHHAKKGEASGFCYVNDIVLGILELLKYHKRVLYIDIDIHHGDGVQEAFNNTDRVMTVSFHRYGNFFPGTGSLYDRGIDAGKLFAVNVPLNEGITDDNYKFIFEPIISSVMENFDPEAIVLQCGSDSLGEDRLGSFNVSFDGHAHCVAFVKSFRKPMLVLGGGGYTLRNVARCWANETGVCLDIELPNEIPETALYYQFFTPGFLLKPPLKQRHTDANTQPFLEALKSDILDCLRQIRGAPSVQMQTIPGSRLDELEIIDLHDAKYVKNKEGIPELKKWEATAELNYFTDAFKFLKGEKEEDEEEKKTICIPEDDSSDDKIPRNWPEGWKNSLRGFSRSKNLKELREMEREASKRLKVDVNIVQ</sequence>
<evidence type="ECO:0000256" key="6">
    <source>
        <dbReference type="PIRNR" id="PIRNR037913"/>
    </source>
</evidence>